<dbReference type="PANTHER" id="PTHR24103">
    <property type="entry name" value="E3 UBIQUITIN-PROTEIN LIGASE TRIM"/>
    <property type="match status" value="1"/>
</dbReference>
<dbReference type="AlphaFoldDB" id="A0A667YET3"/>
<dbReference type="Gene3D" id="3.30.40.10">
    <property type="entry name" value="Zinc/RING finger domain, C3HC4 (zinc finger)"/>
    <property type="match status" value="1"/>
</dbReference>
<feature type="domain" description="B box-type" evidence="6">
    <location>
        <begin position="88"/>
        <end position="130"/>
    </location>
</feature>
<dbReference type="SMART" id="SM00336">
    <property type="entry name" value="BBOX"/>
    <property type="match status" value="1"/>
</dbReference>
<dbReference type="SUPFAM" id="SSF57850">
    <property type="entry name" value="RING/U-box"/>
    <property type="match status" value="1"/>
</dbReference>
<dbReference type="InterPro" id="IPR000315">
    <property type="entry name" value="Znf_B-box"/>
</dbReference>
<organism evidence="7 8">
    <name type="scientific">Myripristis murdjan</name>
    <name type="common">pinecone soldierfish</name>
    <dbReference type="NCBI Taxonomy" id="586833"/>
    <lineage>
        <taxon>Eukaryota</taxon>
        <taxon>Metazoa</taxon>
        <taxon>Chordata</taxon>
        <taxon>Craniata</taxon>
        <taxon>Vertebrata</taxon>
        <taxon>Euteleostomi</taxon>
        <taxon>Actinopterygii</taxon>
        <taxon>Neopterygii</taxon>
        <taxon>Teleostei</taxon>
        <taxon>Neoteleostei</taxon>
        <taxon>Acanthomorphata</taxon>
        <taxon>Holocentriformes</taxon>
        <taxon>Holocentridae</taxon>
        <taxon>Myripristis</taxon>
    </lineage>
</organism>
<reference evidence="7" key="3">
    <citation type="submission" date="2025-09" db="UniProtKB">
        <authorList>
            <consortium name="Ensembl"/>
        </authorList>
    </citation>
    <scope>IDENTIFICATION</scope>
</reference>
<evidence type="ECO:0000256" key="3">
    <source>
        <dbReference type="ARBA" id="ARBA00022833"/>
    </source>
</evidence>
<dbReference type="Proteomes" id="UP000472263">
    <property type="component" value="Chromosome 13"/>
</dbReference>
<gene>
    <name evidence="7" type="primary">trim59</name>
</gene>
<dbReference type="CTD" id="286827"/>
<keyword evidence="3" id="KW-0862">Zinc</keyword>
<dbReference type="OrthoDB" id="6105938at2759"/>
<reference evidence="7" key="2">
    <citation type="submission" date="2025-08" db="UniProtKB">
        <authorList>
            <consortium name="Ensembl"/>
        </authorList>
    </citation>
    <scope>IDENTIFICATION</scope>
</reference>
<dbReference type="GeneID" id="115370053"/>
<dbReference type="GeneTree" id="ENSGT00940000165917"/>
<evidence type="ECO:0000256" key="2">
    <source>
        <dbReference type="ARBA" id="ARBA00022771"/>
    </source>
</evidence>
<dbReference type="InterPro" id="IPR050143">
    <property type="entry name" value="TRIM/RBCC"/>
</dbReference>
<dbReference type="PROSITE" id="PS50089">
    <property type="entry name" value="ZF_RING_2"/>
    <property type="match status" value="1"/>
</dbReference>
<dbReference type="Gene3D" id="3.30.160.60">
    <property type="entry name" value="Classic Zinc Finger"/>
    <property type="match status" value="1"/>
</dbReference>
<dbReference type="SUPFAM" id="SSF57845">
    <property type="entry name" value="B-box zinc-binding domain"/>
    <property type="match status" value="1"/>
</dbReference>
<evidence type="ECO:0000256" key="1">
    <source>
        <dbReference type="ARBA" id="ARBA00022723"/>
    </source>
</evidence>
<dbReference type="Pfam" id="PF00643">
    <property type="entry name" value="zf-B_box"/>
    <property type="match status" value="1"/>
</dbReference>
<dbReference type="InterPro" id="IPR001841">
    <property type="entry name" value="Znf_RING"/>
</dbReference>
<keyword evidence="8" id="KW-1185">Reference proteome</keyword>
<dbReference type="Pfam" id="PF13445">
    <property type="entry name" value="zf-RING_UBOX"/>
    <property type="match status" value="1"/>
</dbReference>
<dbReference type="InterPro" id="IPR017907">
    <property type="entry name" value="Znf_RING_CS"/>
</dbReference>
<dbReference type="Ensembl" id="ENSMMDT00005020234.1">
    <property type="protein sequence ID" value="ENSMMDP00005019766.1"/>
    <property type="gene ID" value="ENSMMDG00005009772.1"/>
</dbReference>
<keyword evidence="1" id="KW-0479">Metal-binding</keyword>
<evidence type="ECO:0000259" key="5">
    <source>
        <dbReference type="PROSITE" id="PS50089"/>
    </source>
</evidence>
<dbReference type="PROSITE" id="PS00518">
    <property type="entry name" value="ZF_RING_1"/>
    <property type="match status" value="1"/>
</dbReference>
<protein>
    <submittedName>
        <fullName evidence="7">Tripartite motif containing 59</fullName>
    </submittedName>
</protein>
<evidence type="ECO:0000256" key="4">
    <source>
        <dbReference type="PROSITE-ProRule" id="PRU00024"/>
    </source>
</evidence>
<proteinExistence type="predicted"/>
<dbReference type="SMART" id="SM00184">
    <property type="entry name" value="RING"/>
    <property type="match status" value="1"/>
</dbReference>
<dbReference type="InterPro" id="IPR013083">
    <property type="entry name" value="Znf_RING/FYVE/PHD"/>
</dbReference>
<dbReference type="PROSITE" id="PS50119">
    <property type="entry name" value="ZF_BBOX"/>
    <property type="match status" value="1"/>
</dbReference>
<accession>A0A667YET3</accession>
<evidence type="ECO:0000259" key="6">
    <source>
        <dbReference type="PROSITE" id="PS50119"/>
    </source>
</evidence>
<sequence length="421" mass="46904">MDKLEEDLTCSVCYSLFSDPRVLPCSHTFCKTCLDNVLHASGDYSVWRPLRLKCPHCRSVVELPPSGSLPVNVSLQAIIEKYQKHSHPRPPSCLEHLTEPLNMYCVQDRQMICGLCLTVGQHQGHHIDDLQAAVSREKETLALLLERLSDQRWAQMCELGEQLQQEKSRCETLVRKDRLAVEQFFQRLEQILVQKKEASLGALDNASVDISQTYDPLIQRVKDLQEEHLNLVSLASSIEEDSPLDFLENMHLFRNEVEEFLKAPLPSGVALSINSRAAEYLQQNWPAITIGSLEEAPIPKVSCCAKCGAQEASLEDRTGSNQSEGMQDLWSRLQPSAAILLLGLLLLGAELWVNPVGTASLGFSLLSQLSQLVHGLSSELATSVCEMAGSLYMVMGEAVERWSSSLFTLGENAFQFVTAFF</sequence>
<evidence type="ECO:0000313" key="8">
    <source>
        <dbReference type="Proteomes" id="UP000472263"/>
    </source>
</evidence>
<reference evidence="7" key="1">
    <citation type="submission" date="2019-06" db="EMBL/GenBank/DDBJ databases">
        <authorList>
            <consortium name="Wellcome Sanger Institute Data Sharing"/>
        </authorList>
    </citation>
    <scope>NUCLEOTIDE SEQUENCE [LARGE SCALE GENOMIC DNA]</scope>
</reference>
<dbReference type="GO" id="GO:0008270">
    <property type="term" value="F:zinc ion binding"/>
    <property type="evidence" value="ECO:0007669"/>
    <property type="project" value="UniProtKB-KW"/>
</dbReference>
<keyword evidence="2 4" id="KW-0863">Zinc-finger</keyword>
<dbReference type="InParanoid" id="A0A667YET3"/>
<evidence type="ECO:0000313" key="7">
    <source>
        <dbReference type="Ensembl" id="ENSMMDP00005019766.1"/>
    </source>
</evidence>
<dbReference type="InterPro" id="IPR027370">
    <property type="entry name" value="Znf-RING_euk"/>
</dbReference>
<name>A0A667YET3_9TELE</name>
<dbReference type="RefSeq" id="XP_029922718.1">
    <property type="nucleotide sequence ID" value="XM_030066858.1"/>
</dbReference>
<feature type="domain" description="RING-type" evidence="5">
    <location>
        <begin position="10"/>
        <end position="58"/>
    </location>
</feature>